<keyword evidence="1" id="KW-0472">Membrane</keyword>
<dbReference type="AlphaFoldDB" id="A0A9W5XZE2"/>
<protein>
    <submittedName>
        <fullName evidence="2">Uncharacterized protein</fullName>
    </submittedName>
</protein>
<keyword evidence="3" id="KW-1185">Reference proteome</keyword>
<evidence type="ECO:0000313" key="2">
    <source>
        <dbReference type="EMBL" id="GKU23904.1"/>
    </source>
</evidence>
<keyword evidence="1" id="KW-0812">Transmembrane</keyword>
<sequence length="131" mass="14821">MKKYRGLILIILTFVITYIFWIPEEQASTMASNRQYSQLIASIALVSFAWINYISSRHKLVDRIFNGLDKSYAYHKYLSIISILLIWAHKFTLKTGGGGRPEGFKPVGEGFKRTSEFAGQSGSSLLHMLLG</sequence>
<organism evidence="2 3">
    <name type="scientific">Clostridium folliculivorans</name>
    <dbReference type="NCBI Taxonomy" id="2886038"/>
    <lineage>
        <taxon>Bacteria</taxon>
        <taxon>Bacillati</taxon>
        <taxon>Bacillota</taxon>
        <taxon>Clostridia</taxon>
        <taxon>Eubacteriales</taxon>
        <taxon>Clostridiaceae</taxon>
        <taxon>Clostridium</taxon>
    </lineage>
</organism>
<accession>A0A9W5XZE2</accession>
<comment type="caution">
    <text evidence="2">The sequence shown here is derived from an EMBL/GenBank/DDBJ whole genome shotgun (WGS) entry which is preliminary data.</text>
</comment>
<gene>
    <name evidence="2" type="ORF">CFOLD11_07300</name>
</gene>
<dbReference type="EMBL" id="BQXY01000001">
    <property type="protein sequence ID" value="GKU23904.1"/>
    <property type="molecule type" value="Genomic_DNA"/>
</dbReference>
<feature type="transmembrane region" description="Helical" evidence="1">
    <location>
        <begin position="35"/>
        <end position="54"/>
    </location>
</feature>
<proteinExistence type="predicted"/>
<evidence type="ECO:0000256" key="1">
    <source>
        <dbReference type="SAM" id="Phobius"/>
    </source>
</evidence>
<reference evidence="2" key="1">
    <citation type="journal article" date="2023" name="Int. J. Syst. Evol. Microbiol.">
        <title>&lt;i&gt;Clostridium folliculivorans&lt;/i&gt; sp. nov., isolated from soil samples of an organic paddy in Japan.</title>
        <authorList>
            <person name="Tazawa J."/>
            <person name="Kobayashi H."/>
            <person name="Tanizawa Y."/>
            <person name="Uchino A."/>
            <person name="Tanaka F."/>
            <person name="Urashima Y."/>
            <person name="Miura S."/>
            <person name="Sakamoto M."/>
            <person name="Ohkuma M."/>
            <person name="Tohno M."/>
        </authorList>
    </citation>
    <scope>NUCLEOTIDE SEQUENCE</scope>
    <source>
        <strain evidence="2">D1-1</strain>
    </source>
</reference>
<feature type="transmembrane region" description="Helical" evidence="1">
    <location>
        <begin position="7"/>
        <end position="23"/>
    </location>
</feature>
<evidence type="ECO:0000313" key="3">
    <source>
        <dbReference type="Proteomes" id="UP001057868"/>
    </source>
</evidence>
<keyword evidence="1" id="KW-1133">Transmembrane helix</keyword>
<dbReference type="RefSeq" id="WP_345795579.1">
    <property type="nucleotide sequence ID" value="NZ_BQXY01000001.1"/>
</dbReference>
<dbReference type="Proteomes" id="UP001057868">
    <property type="component" value="Unassembled WGS sequence"/>
</dbReference>
<name>A0A9W5XZE2_9CLOT</name>